<organism evidence="1 2">
    <name type="scientific">Cetraspora pellucida</name>
    <dbReference type="NCBI Taxonomy" id="1433469"/>
    <lineage>
        <taxon>Eukaryota</taxon>
        <taxon>Fungi</taxon>
        <taxon>Fungi incertae sedis</taxon>
        <taxon>Mucoromycota</taxon>
        <taxon>Glomeromycotina</taxon>
        <taxon>Glomeromycetes</taxon>
        <taxon>Diversisporales</taxon>
        <taxon>Gigasporaceae</taxon>
        <taxon>Cetraspora</taxon>
    </lineage>
</organism>
<keyword evidence="2" id="KW-1185">Reference proteome</keyword>
<dbReference type="EMBL" id="CAJVPW010000184">
    <property type="protein sequence ID" value="CAG8445941.1"/>
    <property type="molecule type" value="Genomic_DNA"/>
</dbReference>
<evidence type="ECO:0000313" key="2">
    <source>
        <dbReference type="Proteomes" id="UP000789366"/>
    </source>
</evidence>
<sequence>MDEIFNRLKNKDRAIQQKAAQDLRILVEGQSNLLNEANKRIFEMMQGDTPDSHKIGDSLINNNIETTTLSRFTNYLKMVLPSGDQQIMILASKALGKLAAPNGAVTAIFVMREVNTALEYLQGDRQELRRYAAALILRELAQNAPTLIYGHVPAILDSIWVGLRDQKQIIREASAETLSACLKIVNERETVLKIQWYNKTYDEAVKGIKSNNADQIHGALLVYRELLNHAQAFMHERYKYVCETVYRYKDHRDGLIRRTVISLIPVLAEFNDKEFVATYVQKFMSHLLTQLKKDRDRSIAIGQVACAVGSNMSPYLDSILSNIKEGLSTRASRGGNEAPLFQCIGMLARAVGQALTKHMHELLDLMFACGLSEQLRQALTELAKYIPPLLPNIQERLLNMLSTMLSGQPFRPPGSPAPEANDLKRHLGNQMSELKDVETITLALKTLGSFNFEGHILNEFVRDCVVRYLEQDNHEVRGAAALTCCQLFARDPILDQASNHSIQVVNEVLEKLLTVGVADPDPSIRETVLLHLTERFDRHLAQAENIRSLFIALNDEVFTIREITITIIGRLASHNPAYVMPSLRKTLIQLLTELEYSGVSRNKEESAKLLSLLVSASQRLIKPYVESILNSLLPKSRDPSPAVASSVLAALGELARVGGEDLIPYLENLMPLIIDALQDQSSTVKRDAALKTLGQLTSNTGFVIEPYQKYPKLLTILINILKTEQSPSIRRETVKLVGILGALDPYRHKITIGSSDDSLTDPKSSNTDVSLLMTGMGPTSEEYYPTVVINALMKILRDPSLSAHHTAVIQAVMYIFKTLSLKCVPFLPQ</sequence>
<evidence type="ECO:0000313" key="1">
    <source>
        <dbReference type="EMBL" id="CAG8445941.1"/>
    </source>
</evidence>
<protein>
    <submittedName>
        <fullName evidence="1">14996_t:CDS:1</fullName>
    </submittedName>
</protein>
<proteinExistence type="predicted"/>
<gene>
    <name evidence="1" type="ORF">SPELUC_LOCUS498</name>
</gene>
<comment type="caution">
    <text evidence="1">The sequence shown here is derived from an EMBL/GenBank/DDBJ whole genome shotgun (WGS) entry which is preliminary data.</text>
</comment>
<dbReference type="Proteomes" id="UP000789366">
    <property type="component" value="Unassembled WGS sequence"/>
</dbReference>
<name>A0ACA9K0S8_9GLOM</name>
<feature type="non-terminal residue" evidence="1">
    <location>
        <position position="829"/>
    </location>
</feature>
<reference evidence="1" key="1">
    <citation type="submission" date="2021-06" db="EMBL/GenBank/DDBJ databases">
        <authorList>
            <person name="Kallberg Y."/>
            <person name="Tangrot J."/>
            <person name="Rosling A."/>
        </authorList>
    </citation>
    <scope>NUCLEOTIDE SEQUENCE</scope>
    <source>
        <strain evidence="1">28 12/20/2015</strain>
    </source>
</reference>
<accession>A0ACA9K0S8</accession>